<dbReference type="NCBIfam" id="NF006365">
    <property type="entry name" value="PRK08588.1"/>
    <property type="match status" value="1"/>
</dbReference>
<comment type="cofactor">
    <cofactor evidence="2">
        <name>Zn(2+)</name>
        <dbReference type="ChEBI" id="CHEBI:29105"/>
    </cofactor>
</comment>
<gene>
    <name evidence="16" type="ORF">VC81_06660</name>
</gene>
<dbReference type="InterPro" id="IPR010182">
    <property type="entry name" value="ArgE/DapE"/>
</dbReference>
<dbReference type="SUPFAM" id="SSF55031">
    <property type="entry name" value="Bacterial exopeptidase dimerisation domain"/>
    <property type="match status" value="1"/>
</dbReference>
<dbReference type="PROSITE" id="PS00758">
    <property type="entry name" value="ARGE_DAPE_CPG2_1"/>
    <property type="match status" value="1"/>
</dbReference>
<dbReference type="GO" id="GO:0009089">
    <property type="term" value="P:lysine biosynthetic process via diaminopimelate"/>
    <property type="evidence" value="ECO:0007669"/>
    <property type="project" value="UniProtKB-UniPathway"/>
</dbReference>
<keyword evidence="10" id="KW-0862">Zinc</keyword>
<dbReference type="Pfam" id="PF07687">
    <property type="entry name" value="M20_dimer"/>
    <property type="match status" value="1"/>
</dbReference>
<dbReference type="UniPathway" id="UPA00034">
    <property type="reaction ID" value="UER00021"/>
</dbReference>
<dbReference type="InterPro" id="IPR036264">
    <property type="entry name" value="Bact_exopeptidase_dim_dom"/>
</dbReference>
<proteinExistence type="inferred from homology"/>
<comment type="similarity">
    <text evidence="4">Belongs to the peptidase M20A family.</text>
</comment>
<dbReference type="GO" id="GO:0046872">
    <property type="term" value="F:metal ion binding"/>
    <property type="evidence" value="ECO:0007669"/>
    <property type="project" value="UniProtKB-KW"/>
</dbReference>
<dbReference type="GO" id="GO:0009014">
    <property type="term" value="F:succinyl-diaminopimelate desuccinylase activity"/>
    <property type="evidence" value="ECO:0007669"/>
    <property type="project" value="UniProtKB-EC"/>
</dbReference>
<comment type="catalytic activity">
    <reaction evidence="14">
        <text>N-succinyl-(2S,6S)-2,6-diaminopimelate + H2O = (2S,6S)-2,6-diaminopimelate + succinate</text>
        <dbReference type="Rhea" id="RHEA:22608"/>
        <dbReference type="ChEBI" id="CHEBI:15377"/>
        <dbReference type="ChEBI" id="CHEBI:30031"/>
        <dbReference type="ChEBI" id="CHEBI:57609"/>
        <dbReference type="ChEBI" id="CHEBI:58087"/>
        <dbReference type="EC" id="3.5.1.18"/>
    </reaction>
</comment>
<evidence type="ECO:0000313" key="17">
    <source>
        <dbReference type="Proteomes" id="UP000033491"/>
    </source>
</evidence>
<sequence>MQSSEQLQILQHLVSLNSVNGNEAAVADYIKKLFANHGIESRLIPYAPGRSNLVAEIGDTTSDKVLALSGHLDTVATGDPANWQFPPFDAHVENNVLYGRGAADMKSGLAGMVITFINLADAHTPLKGRLRFIGTVGEENGAMGSRMLTEQGLADDLSGLVIGEPTGGNLVYAHNGSLNYHVFCQGKGAHSSMPEKGINAITNLIKFVTAEKTAFDNAPVSPELGPLVHNVTVFKGGEQVNSIPANAELQGNIRPIPEFDNAAVIQRLHEVVDQLNQEPDVHLTLHVDYSFKPIISDIHAPLLELVKTIADDEFGHPIQRQVIHGATDASEFTKSAHHFPVAVYGAGEWSAAHSTNESVDLDLFAHVQHVYQKLAEQFLA</sequence>
<evidence type="ECO:0000256" key="1">
    <source>
        <dbReference type="ARBA" id="ARBA00001941"/>
    </source>
</evidence>
<evidence type="ECO:0000256" key="3">
    <source>
        <dbReference type="ARBA" id="ARBA00005130"/>
    </source>
</evidence>
<comment type="pathway">
    <text evidence="3">Amino-acid biosynthesis; L-lysine biosynthesis via DAP pathway; LL-2,6-diaminopimelate from (S)-tetrahydrodipicolinate (succinylase route): step 3/3.</text>
</comment>
<dbReference type="STRING" id="216463.VC81_06660"/>
<dbReference type="RefSeq" id="WP_045807299.1">
    <property type="nucleotide sequence ID" value="NZ_JZCR01000015.1"/>
</dbReference>
<keyword evidence="13" id="KW-0170">Cobalt</keyword>
<evidence type="ECO:0000256" key="11">
    <source>
        <dbReference type="ARBA" id="ARBA00022915"/>
    </source>
</evidence>
<dbReference type="GO" id="GO:0019877">
    <property type="term" value="P:diaminopimelate biosynthetic process"/>
    <property type="evidence" value="ECO:0007669"/>
    <property type="project" value="UniProtKB-KW"/>
</dbReference>
<evidence type="ECO:0000256" key="12">
    <source>
        <dbReference type="ARBA" id="ARBA00023154"/>
    </source>
</evidence>
<evidence type="ECO:0000256" key="2">
    <source>
        <dbReference type="ARBA" id="ARBA00001947"/>
    </source>
</evidence>
<accession>A0A0F3RT43</accession>
<dbReference type="Gene3D" id="3.30.70.360">
    <property type="match status" value="1"/>
</dbReference>
<dbReference type="NCBIfam" id="TIGR01910">
    <property type="entry name" value="DapE-ArgE"/>
    <property type="match status" value="1"/>
</dbReference>
<evidence type="ECO:0000256" key="6">
    <source>
        <dbReference type="ARBA" id="ARBA00016853"/>
    </source>
</evidence>
<dbReference type="PATRIC" id="fig|216463.3.peg.432"/>
<dbReference type="InterPro" id="IPR001261">
    <property type="entry name" value="ArgE/DapE_CS"/>
</dbReference>
<organism evidence="16 17">
    <name type="scientific">Levilactobacillus spicheri</name>
    <dbReference type="NCBI Taxonomy" id="216463"/>
    <lineage>
        <taxon>Bacteria</taxon>
        <taxon>Bacillati</taxon>
        <taxon>Bacillota</taxon>
        <taxon>Bacilli</taxon>
        <taxon>Lactobacillales</taxon>
        <taxon>Lactobacillaceae</taxon>
        <taxon>Levilactobacillus</taxon>
    </lineage>
</organism>
<evidence type="ECO:0000256" key="9">
    <source>
        <dbReference type="ARBA" id="ARBA00022801"/>
    </source>
</evidence>
<dbReference type="EMBL" id="JZCR01000015">
    <property type="protein sequence ID" value="KJW12759.1"/>
    <property type="molecule type" value="Genomic_DNA"/>
</dbReference>
<dbReference type="InterPro" id="IPR050072">
    <property type="entry name" value="Peptidase_M20A"/>
</dbReference>
<comment type="cofactor">
    <cofactor evidence="1">
        <name>Co(2+)</name>
        <dbReference type="ChEBI" id="CHEBI:48828"/>
    </cofactor>
</comment>
<reference evidence="16 17" key="1">
    <citation type="submission" date="2015-03" db="EMBL/GenBank/DDBJ databases">
        <authorList>
            <person name="Zheng J."/>
            <person name="Ganezle M."/>
        </authorList>
    </citation>
    <scope>NUCLEOTIDE SEQUENCE [LARGE SCALE GENOMIC DNA]</scope>
    <source>
        <strain evidence="16 17">LP38</strain>
    </source>
</reference>
<dbReference type="SUPFAM" id="SSF53187">
    <property type="entry name" value="Zn-dependent exopeptidases"/>
    <property type="match status" value="1"/>
</dbReference>
<keyword evidence="11" id="KW-0220">Diaminopimelate biosynthesis</keyword>
<keyword evidence="7" id="KW-0028">Amino-acid biosynthesis</keyword>
<dbReference type="Gene3D" id="3.40.630.10">
    <property type="entry name" value="Zn peptidases"/>
    <property type="match status" value="1"/>
</dbReference>
<evidence type="ECO:0000256" key="4">
    <source>
        <dbReference type="ARBA" id="ARBA00006247"/>
    </source>
</evidence>
<evidence type="ECO:0000256" key="5">
    <source>
        <dbReference type="ARBA" id="ARBA00011921"/>
    </source>
</evidence>
<keyword evidence="8" id="KW-0479">Metal-binding</keyword>
<dbReference type="CDD" id="cd08659">
    <property type="entry name" value="M20_ArgE_DapE-like"/>
    <property type="match status" value="1"/>
</dbReference>
<evidence type="ECO:0000256" key="13">
    <source>
        <dbReference type="ARBA" id="ARBA00023285"/>
    </source>
</evidence>
<evidence type="ECO:0000256" key="7">
    <source>
        <dbReference type="ARBA" id="ARBA00022605"/>
    </source>
</evidence>
<dbReference type="PANTHER" id="PTHR43808:SF8">
    <property type="entry name" value="PEPTIDASE M20 DIMERISATION DOMAIN-CONTAINING PROTEIN"/>
    <property type="match status" value="1"/>
</dbReference>
<evidence type="ECO:0000256" key="10">
    <source>
        <dbReference type="ARBA" id="ARBA00022833"/>
    </source>
</evidence>
<evidence type="ECO:0000256" key="14">
    <source>
        <dbReference type="ARBA" id="ARBA00051301"/>
    </source>
</evidence>
<evidence type="ECO:0000313" key="16">
    <source>
        <dbReference type="EMBL" id="KJW12759.1"/>
    </source>
</evidence>
<keyword evidence="9" id="KW-0378">Hydrolase</keyword>
<comment type="caution">
    <text evidence="16">The sequence shown here is derived from an EMBL/GenBank/DDBJ whole genome shotgun (WGS) entry which is preliminary data.</text>
</comment>
<feature type="domain" description="Peptidase M20 dimerisation" evidence="15">
    <location>
        <begin position="172"/>
        <end position="276"/>
    </location>
</feature>
<keyword evidence="12" id="KW-0457">Lysine biosynthesis</keyword>
<evidence type="ECO:0000259" key="15">
    <source>
        <dbReference type="Pfam" id="PF07687"/>
    </source>
</evidence>
<dbReference type="PANTHER" id="PTHR43808">
    <property type="entry name" value="ACETYLORNITHINE DEACETYLASE"/>
    <property type="match status" value="1"/>
</dbReference>
<dbReference type="InterPro" id="IPR002933">
    <property type="entry name" value="Peptidase_M20"/>
</dbReference>
<dbReference type="InterPro" id="IPR011650">
    <property type="entry name" value="Peptidase_M20_dimer"/>
</dbReference>
<dbReference type="AlphaFoldDB" id="A0A0F3RT43"/>
<dbReference type="EC" id="3.5.1.18" evidence="5"/>
<dbReference type="OrthoDB" id="9792335at2"/>
<dbReference type="Pfam" id="PF01546">
    <property type="entry name" value="Peptidase_M20"/>
    <property type="match status" value="1"/>
</dbReference>
<name>A0A0F3RT43_9LACO</name>
<protein>
    <recommendedName>
        <fullName evidence="6">Probable succinyl-diaminopimelate desuccinylase</fullName>
        <ecNumber evidence="5">3.5.1.18</ecNumber>
    </recommendedName>
</protein>
<dbReference type="Proteomes" id="UP000033491">
    <property type="component" value="Unassembled WGS sequence"/>
</dbReference>
<evidence type="ECO:0000256" key="8">
    <source>
        <dbReference type="ARBA" id="ARBA00022723"/>
    </source>
</evidence>